<dbReference type="InterPro" id="IPR005565">
    <property type="entry name" value="Hemolysn_activator_HlyB_C"/>
</dbReference>
<keyword evidence="8" id="KW-1185">Reference proteome</keyword>
<keyword evidence="2" id="KW-0812">Transmembrane</keyword>
<dbReference type="Proteomes" id="UP000449969">
    <property type="component" value="Unassembled WGS sequence"/>
</dbReference>
<comment type="caution">
    <text evidence="7">The sequence shown here is derived from an EMBL/GenBank/DDBJ whole genome shotgun (WGS) entry which is preliminary data.</text>
</comment>
<feature type="domain" description="Haemolysin activator HlyB C-terminal" evidence="5">
    <location>
        <begin position="460"/>
        <end position="621"/>
    </location>
</feature>
<evidence type="ECO:0000313" key="8">
    <source>
        <dbReference type="Proteomes" id="UP000449969"/>
    </source>
</evidence>
<keyword evidence="3" id="KW-0998">Cell outer membrane</keyword>
<dbReference type="Gene3D" id="3.10.20.310">
    <property type="entry name" value="membrane protein fhac"/>
    <property type="match status" value="1"/>
</dbReference>
<organism evidence="7 8">
    <name type="scientific">Bradyrhizobium cajani</name>
    <dbReference type="NCBI Taxonomy" id="1928661"/>
    <lineage>
        <taxon>Bacteria</taxon>
        <taxon>Pseudomonadati</taxon>
        <taxon>Pseudomonadota</taxon>
        <taxon>Alphaproteobacteria</taxon>
        <taxon>Hyphomicrobiales</taxon>
        <taxon>Nitrobacteraceae</taxon>
        <taxon>Bradyrhizobium</taxon>
    </lineage>
</organism>
<dbReference type="PANTHER" id="PTHR34597:SF6">
    <property type="entry name" value="BLR6126 PROTEIN"/>
    <property type="match status" value="1"/>
</dbReference>
<protein>
    <submittedName>
        <fullName evidence="7">ShlB/FhaC/HecB family hemolysin secretion/activation protein</fullName>
    </submittedName>
</protein>
<evidence type="ECO:0000256" key="3">
    <source>
        <dbReference type="ARBA" id="ARBA00023237"/>
    </source>
</evidence>
<evidence type="ECO:0000256" key="2">
    <source>
        <dbReference type="ARBA" id="ARBA00022692"/>
    </source>
</evidence>
<dbReference type="GO" id="GO:0098046">
    <property type="term" value="C:type V protein secretion system complex"/>
    <property type="evidence" value="ECO:0007669"/>
    <property type="project" value="TreeGrafter"/>
</dbReference>
<feature type="region of interest" description="Disordered" evidence="4">
    <location>
        <begin position="124"/>
        <end position="150"/>
    </location>
</feature>
<evidence type="ECO:0000259" key="6">
    <source>
        <dbReference type="Pfam" id="PF08479"/>
    </source>
</evidence>
<evidence type="ECO:0000256" key="1">
    <source>
        <dbReference type="ARBA" id="ARBA00022452"/>
    </source>
</evidence>
<evidence type="ECO:0000256" key="4">
    <source>
        <dbReference type="SAM" id="MobiDB-lite"/>
    </source>
</evidence>
<keyword evidence="1" id="KW-0472">Membrane</keyword>
<dbReference type="InterPro" id="IPR013686">
    <property type="entry name" value="Polypept-transport_assoc_ShlB"/>
</dbReference>
<dbReference type="EMBL" id="WQNE01000005">
    <property type="protein sequence ID" value="MVT73159.1"/>
    <property type="molecule type" value="Genomic_DNA"/>
</dbReference>
<dbReference type="GO" id="GO:0008320">
    <property type="term" value="F:protein transmembrane transporter activity"/>
    <property type="evidence" value="ECO:0007669"/>
    <property type="project" value="TreeGrafter"/>
</dbReference>
<dbReference type="OrthoDB" id="7439045at2"/>
<reference evidence="7 8" key="1">
    <citation type="submission" date="2019-12" db="EMBL/GenBank/DDBJ databases">
        <title>Draft genome sequences Bradyrhizobium cajani AMBPC1010, Bradyrhizobium pachyrhizi AMBPC1040 and Bradyrhizobium yuanmingense ALSPC3051, three plant growth promoting strains isolated from nodules of Cajanus cajan L. in Dominican Republic.</title>
        <authorList>
            <person name="Flores-Felix J.D."/>
            <person name="Araujo J."/>
            <person name="Diaz-Alcantara C."/>
            <person name="Gonzalez-Andres F."/>
            <person name="Velazquez E."/>
        </authorList>
    </citation>
    <scope>NUCLEOTIDE SEQUENCE [LARGE SCALE GENOMIC DNA]</scope>
    <source>
        <strain evidence="7 8">1010</strain>
    </source>
</reference>
<proteinExistence type="predicted"/>
<dbReference type="GO" id="GO:0046819">
    <property type="term" value="P:protein secretion by the type V secretion system"/>
    <property type="evidence" value="ECO:0007669"/>
    <property type="project" value="TreeGrafter"/>
</dbReference>
<dbReference type="Pfam" id="PF03865">
    <property type="entry name" value="ShlB"/>
    <property type="match status" value="1"/>
</dbReference>
<dbReference type="PANTHER" id="PTHR34597">
    <property type="entry name" value="SLR1661 PROTEIN"/>
    <property type="match status" value="1"/>
</dbReference>
<name>A0A844T9P3_9BRAD</name>
<dbReference type="RefSeq" id="WP_157329172.1">
    <property type="nucleotide sequence ID" value="NZ_JANADL010000003.1"/>
</dbReference>
<dbReference type="InterPro" id="IPR051544">
    <property type="entry name" value="TPS_OM_transporter"/>
</dbReference>
<evidence type="ECO:0000259" key="5">
    <source>
        <dbReference type="Pfam" id="PF03865"/>
    </source>
</evidence>
<dbReference type="AlphaFoldDB" id="A0A844T9P3"/>
<gene>
    <name evidence="7" type="ORF">GPL20_08560</name>
</gene>
<dbReference type="Pfam" id="PF08479">
    <property type="entry name" value="POTRA_2"/>
    <property type="match status" value="1"/>
</dbReference>
<feature type="compositionally biased region" description="Low complexity" evidence="4">
    <location>
        <begin position="124"/>
        <end position="149"/>
    </location>
</feature>
<dbReference type="Gene3D" id="2.40.160.50">
    <property type="entry name" value="membrane protein fhac: a member of the omp85/tpsb transporter family"/>
    <property type="match status" value="1"/>
</dbReference>
<evidence type="ECO:0000313" key="7">
    <source>
        <dbReference type="EMBL" id="MVT73159.1"/>
    </source>
</evidence>
<accession>A0A844T9P3</accession>
<sequence length="659" mass="71396">MLRGIITSTIGERRKKFRCGCACSVYGIRPPQTGTFGLFGLSEVHCGLRASRPQCENDIEAEVNSRGLYHKGARRRAPLLLRAVRRGRADAGCASRVIACGLIVCASCTTPAAAKSEAEANRPAAAKPAAAAPANTKPAKGAAEAAKPAAPEPRFDIDEYRVEGADNLPQIEVEAAVYPFLGPNKSALDVDKARAAVEKAYHDKGLQTVSVAVPQQDAQRGFVVLKVTENKVGRLRVKGSRYFDLDNIKSSAPSLKEGTLPNFQDVTKDIVALNRWPDRRVTPALRAGVAPGTVDVDLNVEDTLPLHGSIELNNKQSPSTTPLRTSISMRYDDLWQLGHSMTWTYQFAPMNPKDAMVVSGSYLARTEIDWLSVLVYGLTSDSNVATVGGSNVVGPGQVVGGRAVLTLPSKGELFHTLSLGVDYKDFKQTLRLGSDAFDSPVTYVPLVGTYGASWQGEGRLTQLNATITAGLRGIGSNRDEFDAKRFKATASFISLHADISHTQDFAGGFQLYAKLQGQAADQPLVSSEQFSLGGQDTVRGYLESEVLGDYGVAGTLELRTPNLAQYLEQKLPNPIGEAIKYNAFDDMRFFAFVDGGNARIHEPLTDQQSHFDLASYGVGMRMKSLRYLNSLVFVGMPLTSQQVTVANHPRFSFRVWGEF</sequence>
<feature type="domain" description="Polypeptide-transport-associated ShlB-type" evidence="6">
    <location>
        <begin position="155"/>
        <end position="229"/>
    </location>
</feature>
<keyword evidence="1" id="KW-1134">Transmembrane beta strand</keyword>